<dbReference type="KEGG" id="oho:Oweho_1943"/>
<sequence length="74" mass="8218">MENQTFVFEKKNYMMLIGGIVLMVIGYILMSGGGSDDPNVFNPEIFSFTRIILAPIFILAGLLIEVFAIMVKGK</sequence>
<dbReference type="AlphaFoldDB" id="G8R2D2"/>
<keyword evidence="1" id="KW-0472">Membrane</keyword>
<keyword evidence="3" id="KW-1185">Reference proteome</keyword>
<evidence type="ECO:0000256" key="1">
    <source>
        <dbReference type="SAM" id="Phobius"/>
    </source>
</evidence>
<organism evidence="2 3">
    <name type="scientific">Owenweeksia hongkongensis (strain DSM 17368 / CIP 108786 / JCM 12287 / NRRL B-23963 / UST20020801)</name>
    <dbReference type="NCBI Taxonomy" id="926562"/>
    <lineage>
        <taxon>Bacteria</taxon>
        <taxon>Pseudomonadati</taxon>
        <taxon>Bacteroidota</taxon>
        <taxon>Flavobacteriia</taxon>
        <taxon>Flavobacteriales</taxon>
        <taxon>Owenweeksiaceae</taxon>
        <taxon>Owenweeksia</taxon>
    </lineage>
</organism>
<protein>
    <recommendedName>
        <fullName evidence="4">DUF3098 domain-containing protein</fullName>
    </recommendedName>
</protein>
<dbReference type="EMBL" id="CP003156">
    <property type="protein sequence ID" value="AEV32922.1"/>
    <property type="molecule type" value="Genomic_DNA"/>
</dbReference>
<reference evidence="2 3" key="1">
    <citation type="journal article" date="2012" name="Stand. Genomic Sci.">
        <title>Genome sequence of the orange-pigmented seawater bacterium Owenweeksia hongkongensis type strain (UST20020801(T)).</title>
        <authorList>
            <person name="Riedel T."/>
            <person name="Held B."/>
            <person name="Nolan M."/>
            <person name="Lucas S."/>
            <person name="Lapidus A."/>
            <person name="Tice H."/>
            <person name="Del Rio T.G."/>
            <person name="Cheng J.F."/>
            <person name="Han C."/>
            <person name="Tapia R."/>
            <person name="Goodwin L.A."/>
            <person name="Pitluck S."/>
            <person name="Liolios K."/>
            <person name="Mavromatis K."/>
            <person name="Pagani I."/>
            <person name="Ivanova N."/>
            <person name="Mikhailova N."/>
            <person name="Pati A."/>
            <person name="Chen A."/>
            <person name="Palaniappan K."/>
            <person name="Rohde M."/>
            <person name="Tindall B.J."/>
            <person name="Detter J.C."/>
            <person name="Goker M."/>
            <person name="Woyke T."/>
            <person name="Bristow J."/>
            <person name="Eisen J.A."/>
            <person name="Markowitz V."/>
            <person name="Hugenholtz P."/>
            <person name="Klenk H.P."/>
            <person name="Kyrpides N.C."/>
        </authorList>
    </citation>
    <scope>NUCLEOTIDE SEQUENCE</scope>
    <source>
        <strain evidence="3">DSM 17368 / JCM 12287 / NRRL B-23963</strain>
    </source>
</reference>
<accession>G8R2D2</accession>
<dbReference type="RefSeq" id="WP_014202276.1">
    <property type="nucleotide sequence ID" value="NC_016599.1"/>
</dbReference>
<keyword evidence="1" id="KW-0812">Transmembrane</keyword>
<feature type="transmembrane region" description="Helical" evidence="1">
    <location>
        <begin position="12"/>
        <end position="30"/>
    </location>
</feature>
<dbReference type="STRING" id="926562.Oweho_1943"/>
<dbReference type="Proteomes" id="UP000005631">
    <property type="component" value="Chromosome"/>
</dbReference>
<evidence type="ECO:0000313" key="3">
    <source>
        <dbReference type="Proteomes" id="UP000005631"/>
    </source>
</evidence>
<feature type="transmembrane region" description="Helical" evidence="1">
    <location>
        <begin position="50"/>
        <end position="71"/>
    </location>
</feature>
<dbReference type="HOGENOM" id="CLU_176977_1_0_10"/>
<gene>
    <name evidence="2" type="ordered locus">Oweho_1943</name>
</gene>
<evidence type="ECO:0008006" key="4">
    <source>
        <dbReference type="Google" id="ProtNLM"/>
    </source>
</evidence>
<dbReference type="Pfam" id="PF11297">
    <property type="entry name" value="DUF3098"/>
    <property type="match status" value="1"/>
</dbReference>
<keyword evidence="1" id="KW-1133">Transmembrane helix</keyword>
<proteinExistence type="predicted"/>
<dbReference type="eggNOG" id="ENOG50331EZ">
    <property type="taxonomic scope" value="Bacteria"/>
</dbReference>
<dbReference type="InterPro" id="IPR021448">
    <property type="entry name" value="DUF3098"/>
</dbReference>
<name>G8R2D2_OWEHD</name>
<dbReference type="OrthoDB" id="963379at2"/>
<evidence type="ECO:0000313" key="2">
    <source>
        <dbReference type="EMBL" id="AEV32922.1"/>
    </source>
</evidence>